<evidence type="ECO:0000256" key="7">
    <source>
        <dbReference type="ARBA" id="ARBA00023065"/>
    </source>
</evidence>
<evidence type="ECO:0000256" key="9">
    <source>
        <dbReference type="RuleBase" id="RU369007"/>
    </source>
</evidence>
<accession>A0A444UTD5</accession>
<comment type="caution">
    <text evidence="12">The sequence shown here is derived from an EMBL/GenBank/DDBJ whole genome shotgun (WGS) entry which is preliminary data.</text>
</comment>
<dbReference type="FunFam" id="1.10.150.900:FF:000003">
    <property type="entry name" value="N-fatty-acyl-amino acid synthase/hydrolase PM20D1"/>
    <property type="match status" value="1"/>
</dbReference>
<dbReference type="GO" id="GO:0030001">
    <property type="term" value="P:metal ion transport"/>
    <property type="evidence" value="ECO:0007669"/>
    <property type="project" value="UniProtKB-UniRule"/>
</dbReference>
<gene>
    <name evidence="12" type="ORF">EOD39_21213</name>
</gene>
<evidence type="ECO:0000256" key="2">
    <source>
        <dbReference type="ARBA" id="ARBA00009749"/>
    </source>
</evidence>
<dbReference type="GO" id="GO:0022890">
    <property type="term" value="F:inorganic cation transmembrane transporter activity"/>
    <property type="evidence" value="ECO:0007669"/>
    <property type="project" value="UniProtKB-UniRule"/>
</dbReference>
<evidence type="ECO:0000259" key="11">
    <source>
        <dbReference type="Pfam" id="PF01769"/>
    </source>
</evidence>
<feature type="domain" description="SLC41A/MgtE integral membrane" evidence="11">
    <location>
        <begin position="102"/>
        <end position="195"/>
    </location>
</feature>
<feature type="region of interest" description="Disordered" evidence="10">
    <location>
        <begin position="46"/>
        <end position="69"/>
    </location>
</feature>
<keyword evidence="13" id="KW-1185">Reference proteome</keyword>
<evidence type="ECO:0000256" key="6">
    <source>
        <dbReference type="ARBA" id="ARBA00022989"/>
    </source>
</evidence>
<dbReference type="Proteomes" id="UP000289886">
    <property type="component" value="Unassembled WGS sequence"/>
</dbReference>
<dbReference type="SUPFAM" id="SSF53187">
    <property type="entry name" value="Zn-dependent exopeptidases"/>
    <property type="match status" value="1"/>
</dbReference>
<dbReference type="FunFam" id="1.10.357.20:FF:000001">
    <property type="entry name" value="Solute carrier family 41 member 2"/>
    <property type="match status" value="1"/>
</dbReference>
<feature type="transmembrane region" description="Helical" evidence="9">
    <location>
        <begin position="144"/>
        <end position="167"/>
    </location>
</feature>
<evidence type="ECO:0000256" key="8">
    <source>
        <dbReference type="ARBA" id="ARBA00023136"/>
    </source>
</evidence>
<dbReference type="GO" id="GO:0008324">
    <property type="term" value="F:monoatomic cation transmembrane transporter activity"/>
    <property type="evidence" value="ECO:0007669"/>
    <property type="project" value="UniProtKB-UniRule"/>
</dbReference>
<dbReference type="EMBL" id="SCEB01008878">
    <property type="protein sequence ID" value="RXM91406.1"/>
    <property type="molecule type" value="Genomic_DNA"/>
</dbReference>
<dbReference type="InterPro" id="IPR045349">
    <property type="entry name" value="SLC41A1-3"/>
</dbReference>
<evidence type="ECO:0000313" key="13">
    <source>
        <dbReference type="Proteomes" id="UP000289886"/>
    </source>
</evidence>
<feature type="region of interest" description="Disordered" evidence="10">
    <location>
        <begin position="1"/>
        <end position="28"/>
    </location>
</feature>
<dbReference type="SUPFAM" id="SSF161093">
    <property type="entry name" value="MgtE membrane domain-like"/>
    <property type="match status" value="1"/>
</dbReference>
<evidence type="ECO:0000256" key="5">
    <source>
        <dbReference type="ARBA" id="ARBA00022842"/>
    </source>
</evidence>
<evidence type="ECO:0000256" key="1">
    <source>
        <dbReference type="ARBA" id="ARBA00004141"/>
    </source>
</evidence>
<dbReference type="InterPro" id="IPR006667">
    <property type="entry name" value="SLC41_membr_dom"/>
</dbReference>
<evidence type="ECO:0000256" key="4">
    <source>
        <dbReference type="ARBA" id="ARBA00022692"/>
    </source>
</evidence>
<comment type="similarity">
    <text evidence="2 9">Belongs to the SLC41A transporter family.</text>
</comment>
<sequence>MRPGDCELKEVTSAPKKTEQQEGDLDADRAEVVVIKSRANAKGVLEEDALLENGSQSNDSDDTSTDQSQVLAPPLKETSFSIGLQVLHWTVFQEVTEVFILVPALLGLKGNLEMTLASRLSTAANIGHMDTAKEMWGMIVGNLALIQVQATVVGFLASIAAVMFGWIPEGHFKMGHAVLLCASSVATAFVASLFLVEVSWPVLCLIPAVVLLCPVPGICVGNTDSRHFVDLTKEIYRFAPTWFKPGDTRRFHGINERISVKNYEEIVMFYFRLFQNCDIGKLPEPHGSVHEL</sequence>
<evidence type="ECO:0000313" key="12">
    <source>
        <dbReference type="EMBL" id="RXM91406.1"/>
    </source>
</evidence>
<keyword evidence="4 9" id="KW-0812">Transmembrane</keyword>
<keyword evidence="7 9" id="KW-0406">Ion transport</keyword>
<dbReference type="Gene3D" id="1.10.357.20">
    <property type="entry name" value="SLC41 divalent cation transporters, integral membrane domain"/>
    <property type="match status" value="1"/>
</dbReference>
<dbReference type="Gene3D" id="1.10.150.900">
    <property type="match status" value="1"/>
</dbReference>
<feature type="transmembrane region" description="Helical" evidence="9">
    <location>
        <begin position="200"/>
        <end position="220"/>
    </location>
</feature>
<dbReference type="Pfam" id="PF01769">
    <property type="entry name" value="MgtE"/>
    <property type="match status" value="1"/>
</dbReference>
<comment type="subcellular location">
    <subcellularLocation>
        <location evidence="1 9">Membrane</location>
        <topology evidence="1 9">Multi-pass membrane protein</topology>
    </subcellularLocation>
</comment>
<dbReference type="InterPro" id="IPR036739">
    <property type="entry name" value="SLC41_membr_dom_sf"/>
</dbReference>
<name>A0A444UTD5_ACIRT</name>
<dbReference type="PANTHER" id="PTHR16228">
    <property type="entry name" value="DIVALENT CATION TRANSPORTER SOLUTE CARRIER FAMILY 41"/>
    <property type="match status" value="1"/>
</dbReference>
<keyword evidence="6 9" id="KW-1133">Transmembrane helix</keyword>
<keyword evidence="3 9" id="KW-0813">Transport</keyword>
<feature type="transmembrane region" description="Helical" evidence="9">
    <location>
        <begin position="174"/>
        <end position="194"/>
    </location>
</feature>
<reference evidence="12 13" key="1">
    <citation type="submission" date="2019-01" db="EMBL/GenBank/DDBJ databases">
        <title>Draft Genome and Complete Hox-Cluster Characterization of the Sterlet Sturgeon (Acipenser ruthenus).</title>
        <authorList>
            <person name="Wei Q."/>
        </authorList>
    </citation>
    <scope>NUCLEOTIDE SEQUENCE [LARGE SCALE GENOMIC DNA]</scope>
    <source>
        <strain evidence="12">WHYD16114868_AA</strain>
        <tissue evidence="12">Blood</tissue>
    </source>
</reference>
<proteinExistence type="inferred from homology"/>
<dbReference type="AlphaFoldDB" id="A0A444UTD5"/>
<keyword evidence="8 9" id="KW-0472">Membrane</keyword>
<protein>
    <recommendedName>
        <fullName evidence="9">Solute carrier family 41 member</fullName>
    </recommendedName>
</protein>
<evidence type="ECO:0000256" key="3">
    <source>
        <dbReference type="ARBA" id="ARBA00022448"/>
    </source>
</evidence>
<keyword evidence="5 9" id="KW-0460">Magnesium</keyword>
<dbReference type="GO" id="GO:0005886">
    <property type="term" value="C:plasma membrane"/>
    <property type="evidence" value="ECO:0007669"/>
    <property type="project" value="TreeGrafter"/>
</dbReference>
<evidence type="ECO:0000256" key="10">
    <source>
        <dbReference type="SAM" id="MobiDB-lite"/>
    </source>
</evidence>
<dbReference type="PANTHER" id="PTHR16228:SF23">
    <property type="entry name" value="SOLUTE CARRIER FAMILY 41 MEMBER 1"/>
    <property type="match status" value="1"/>
</dbReference>
<comment type="caution">
    <text evidence="9">Lacks conserved residue(s) required for the propagation of feature annotation.</text>
</comment>
<comment type="function">
    <text evidence="9">Acts as a magnesium transporter.</text>
</comment>
<organism evidence="12 13">
    <name type="scientific">Acipenser ruthenus</name>
    <name type="common">Sterlet sturgeon</name>
    <dbReference type="NCBI Taxonomy" id="7906"/>
    <lineage>
        <taxon>Eukaryota</taxon>
        <taxon>Metazoa</taxon>
        <taxon>Chordata</taxon>
        <taxon>Craniata</taxon>
        <taxon>Vertebrata</taxon>
        <taxon>Euteleostomi</taxon>
        <taxon>Actinopterygii</taxon>
        <taxon>Chondrostei</taxon>
        <taxon>Acipenseriformes</taxon>
        <taxon>Acipenseridae</taxon>
        <taxon>Acipenser</taxon>
    </lineage>
</organism>